<name>A0A2G3PNQ2_WILMA</name>
<reference evidence="3 4" key="1">
    <citation type="submission" date="2017-10" db="EMBL/GenBank/DDBJ databases">
        <title>The draft genome sequence of Williamsia sp. BULT 1.1 isolated from the semi-arid grassland soils from South Africa.</title>
        <authorList>
            <person name="Kabwe M.H."/>
            <person name="Govender N."/>
            <person name="Mutseka Lunga P."/>
            <person name="Vikram S."/>
            <person name="Makhalanyane T.P."/>
        </authorList>
    </citation>
    <scope>NUCLEOTIDE SEQUENCE [LARGE SCALE GENOMIC DNA]</scope>
    <source>
        <strain evidence="3 4">BULT 1.1</strain>
    </source>
</reference>
<organism evidence="3 4">
    <name type="scientific">Williamsia marianensis</name>
    <dbReference type="NCBI Taxonomy" id="85044"/>
    <lineage>
        <taxon>Bacteria</taxon>
        <taxon>Bacillati</taxon>
        <taxon>Actinomycetota</taxon>
        <taxon>Actinomycetes</taxon>
        <taxon>Mycobacteriales</taxon>
        <taxon>Nocardiaceae</taxon>
        <taxon>Williamsia</taxon>
    </lineage>
</organism>
<accession>A0A2G3PNQ2</accession>
<feature type="region of interest" description="Disordered" evidence="1">
    <location>
        <begin position="32"/>
        <end position="64"/>
    </location>
</feature>
<evidence type="ECO:0008006" key="5">
    <source>
        <dbReference type="Google" id="ProtNLM"/>
    </source>
</evidence>
<sequence length="201" mass="20982">MLSDVRKFALFAVAAAALFFAVVGCTSDETGTATTASSSAVASTADPSERSQTPSTTTSEDSGEITEIDAEVGDCVNLTGTMLDAKIAPATCGAVDSHYTVVAKVADENSCPSDVDQTYYEELNGSTTGVLCLDIDWVVGKCFEMGTASDSTVQVPCTGSTGERILAVLPNTVDETDCPAETETYYTYDERKKVVCTVALS</sequence>
<feature type="signal peptide" evidence="2">
    <location>
        <begin position="1"/>
        <end position="27"/>
    </location>
</feature>
<feature type="chain" id="PRO_5039034348" description="LppU protein" evidence="2">
    <location>
        <begin position="28"/>
        <end position="201"/>
    </location>
</feature>
<feature type="compositionally biased region" description="Low complexity" evidence="1">
    <location>
        <begin position="32"/>
        <end position="45"/>
    </location>
</feature>
<dbReference type="AlphaFoldDB" id="A0A2G3PNQ2"/>
<dbReference type="EMBL" id="PEBD01000005">
    <property type="protein sequence ID" value="PHV67478.1"/>
    <property type="molecule type" value="Genomic_DNA"/>
</dbReference>
<dbReference type="Proteomes" id="UP000225108">
    <property type="component" value="Unassembled WGS sequence"/>
</dbReference>
<evidence type="ECO:0000256" key="1">
    <source>
        <dbReference type="SAM" id="MobiDB-lite"/>
    </source>
</evidence>
<protein>
    <recommendedName>
        <fullName evidence="5">LppU protein</fullName>
    </recommendedName>
</protein>
<evidence type="ECO:0000313" key="4">
    <source>
        <dbReference type="Proteomes" id="UP000225108"/>
    </source>
</evidence>
<evidence type="ECO:0000313" key="3">
    <source>
        <dbReference type="EMBL" id="PHV67478.1"/>
    </source>
</evidence>
<comment type="caution">
    <text evidence="3">The sequence shown here is derived from an EMBL/GenBank/DDBJ whole genome shotgun (WGS) entry which is preliminary data.</text>
</comment>
<gene>
    <name evidence="3" type="ORF">CSW57_07165</name>
</gene>
<feature type="compositionally biased region" description="Polar residues" evidence="1">
    <location>
        <begin position="50"/>
        <end position="60"/>
    </location>
</feature>
<keyword evidence="2" id="KW-0732">Signal</keyword>
<dbReference type="RefSeq" id="WP_099382171.1">
    <property type="nucleotide sequence ID" value="NZ_PEBD01000005.1"/>
</dbReference>
<evidence type="ECO:0000256" key="2">
    <source>
        <dbReference type="SAM" id="SignalP"/>
    </source>
</evidence>
<dbReference type="PROSITE" id="PS51257">
    <property type="entry name" value="PROKAR_LIPOPROTEIN"/>
    <property type="match status" value="1"/>
</dbReference>
<proteinExistence type="predicted"/>